<feature type="non-terminal residue" evidence="2">
    <location>
        <position position="812"/>
    </location>
</feature>
<dbReference type="AlphaFoldDB" id="M6VN73"/>
<evidence type="ECO:0000313" key="2">
    <source>
        <dbReference type="EMBL" id="EMO58270.1"/>
    </source>
</evidence>
<accession>M6VN73</accession>
<gene>
    <name evidence="2" type="ORF">LEP1GSC161_0029</name>
</gene>
<dbReference type="EMBL" id="AKWE02000085">
    <property type="protein sequence ID" value="EMO58270.1"/>
    <property type="molecule type" value="Genomic_DNA"/>
</dbReference>
<comment type="caution">
    <text evidence="2">The sequence shown here is derived from an EMBL/GenBank/DDBJ whole genome shotgun (WGS) entry which is preliminary data.</text>
</comment>
<proteinExistence type="predicted"/>
<protein>
    <submittedName>
        <fullName evidence="2">Uncharacterized protein</fullName>
    </submittedName>
</protein>
<feature type="non-terminal residue" evidence="2">
    <location>
        <position position="1"/>
    </location>
</feature>
<name>M6VN73_9LEPT</name>
<feature type="region of interest" description="Disordered" evidence="1">
    <location>
        <begin position="758"/>
        <end position="779"/>
    </location>
</feature>
<sequence>NSIELTRKKIDEATGSATKFAGITAVAGSILGGYSVYSGIEKIKSLMDTAEKAANTMRGLSTVVKYNFGEEAVKPATDSVEKLSKDLNLSKDSVAAASRNFIAMGYSVEQSTNLIKAHANVGSVLRQQNYSLSEAIDVASQGYKNGNSILSDATGLQDNLSKMLEKHGFKLEDLSNATKKQAALQALYNETLSLAEPFEGRAAELTEGYAGSLGRLEKESGKAAIALGKLYQESITPLLNVGGTLLGSIAGFIGNGEEVKKLSSELDDLRVKIAKTPEGSEEWKKLNTQIQKTESDLNKLGFTINNAGKSLIVATTAGLGFYAGLVTITKGLELMGIAGAKAWTKALGPIALGITAFTFTIDFLTRYKTENDNKFAEESIKGYAQKSIDEIRRAQGALQLLANAEMTKGVVSQENYNSQINLLKEAGVEYDKLYSKINKGPLFSDDIIFDKKKAEALLGKLQELEKQKLKLDKPSPPPLPSLSGSGGKTKQDLSEQKRIVEEFWKANPAEIKLIATVEAQSFEYLKKQLIDFSQKEGAQIPLTLNGKKISINDIKDKETLQKVVNELSRKYQIHPDVVLKLKPENITELDDLIKSAENEIKRKFKEGKISAEEKAESLLKLDNAKVFDEVAGDISRLKSGLEATTGPLTQLESGTFEFAEQLNRARNNSQGVTHSISAWAKTGISALSQIGSGVTQLFQAQAQAAQVHAQNQVQQWQFQGQVVDRIIDANLQNFLAARDTELSKLQDTLDAMAQAEKAYQDEKQKRRDEEAERIRAENDARYNADALALEAKHNAEIAEFEKRHADDADFAA</sequence>
<dbReference type="Proteomes" id="UP000012149">
    <property type="component" value="Unassembled WGS sequence"/>
</dbReference>
<feature type="region of interest" description="Disordered" evidence="1">
    <location>
        <begin position="469"/>
        <end position="492"/>
    </location>
</feature>
<organism evidence="2 3">
    <name type="scientific">Leptospira santarosai str. CBC1416</name>
    <dbReference type="NCBI Taxonomy" id="1193059"/>
    <lineage>
        <taxon>Bacteria</taxon>
        <taxon>Pseudomonadati</taxon>
        <taxon>Spirochaetota</taxon>
        <taxon>Spirochaetia</taxon>
        <taxon>Leptospirales</taxon>
        <taxon>Leptospiraceae</taxon>
        <taxon>Leptospira</taxon>
    </lineage>
</organism>
<evidence type="ECO:0000256" key="1">
    <source>
        <dbReference type="SAM" id="MobiDB-lite"/>
    </source>
</evidence>
<reference evidence="2 3" key="1">
    <citation type="submission" date="2013-01" db="EMBL/GenBank/DDBJ databases">
        <authorList>
            <person name="Harkins D.M."/>
            <person name="Durkin A.S."/>
            <person name="Brinkac L.M."/>
            <person name="Haft D.H."/>
            <person name="Selengut J.D."/>
            <person name="Sanka R."/>
            <person name="DePew J."/>
            <person name="Purushe J."/>
            <person name="Matthias M.A."/>
            <person name="Vinetz J.M."/>
            <person name="Sutton G.G."/>
            <person name="Nierman W.C."/>
            <person name="Fouts D.E."/>
        </authorList>
    </citation>
    <scope>NUCLEOTIDE SEQUENCE [LARGE SCALE GENOMIC DNA]</scope>
    <source>
        <strain evidence="2 3">CBC1416</strain>
    </source>
</reference>
<evidence type="ECO:0000313" key="3">
    <source>
        <dbReference type="Proteomes" id="UP000012149"/>
    </source>
</evidence>